<reference evidence="2" key="1">
    <citation type="journal article" name="BMC Genomics">
        <title>Long-read sequencing and de novo genome assembly of marine medaka (Oryzias melastigma).</title>
        <authorList>
            <person name="Liang P."/>
            <person name="Saqib H.S.A."/>
            <person name="Ni X."/>
            <person name="Shen Y."/>
        </authorList>
    </citation>
    <scope>NUCLEOTIDE SEQUENCE</scope>
    <source>
        <strain evidence="2">Bigg-433</strain>
    </source>
</reference>
<accession>A0A834CLA5</accession>
<dbReference type="PANTHER" id="PTHR46902:SF1">
    <property type="entry name" value="DOMON DOMAIN-CONTAINING PROTEIN FRRS1L"/>
    <property type="match status" value="1"/>
</dbReference>
<comment type="caution">
    <text evidence="2">The sequence shown here is derived from an EMBL/GenBank/DDBJ whole genome shotgun (WGS) entry which is preliminary data.</text>
</comment>
<evidence type="ECO:0000256" key="1">
    <source>
        <dbReference type="SAM" id="SignalP"/>
    </source>
</evidence>
<dbReference type="GO" id="GO:0099072">
    <property type="term" value="P:regulation of postsynaptic membrane neurotransmitter receptor levels"/>
    <property type="evidence" value="ECO:0007669"/>
    <property type="project" value="TreeGrafter"/>
</dbReference>
<dbReference type="PANTHER" id="PTHR46902">
    <property type="entry name" value="DOMON DOMAIN-CONTAINING PROTEIN FRRS1L"/>
    <property type="match status" value="1"/>
</dbReference>
<dbReference type="Proteomes" id="UP000646548">
    <property type="component" value="Unassembled WGS sequence"/>
</dbReference>
<organism evidence="2 3">
    <name type="scientific">Oryzias melastigma</name>
    <name type="common">Marine medaka</name>
    <dbReference type="NCBI Taxonomy" id="30732"/>
    <lineage>
        <taxon>Eukaryota</taxon>
        <taxon>Metazoa</taxon>
        <taxon>Chordata</taxon>
        <taxon>Craniata</taxon>
        <taxon>Vertebrata</taxon>
        <taxon>Euteleostomi</taxon>
        <taxon>Actinopterygii</taxon>
        <taxon>Neopterygii</taxon>
        <taxon>Teleostei</taxon>
        <taxon>Neoteleostei</taxon>
        <taxon>Acanthomorphata</taxon>
        <taxon>Ovalentaria</taxon>
        <taxon>Atherinomorphae</taxon>
        <taxon>Beloniformes</taxon>
        <taxon>Adrianichthyidae</taxon>
        <taxon>Oryziinae</taxon>
        <taxon>Oryzias</taxon>
    </lineage>
</organism>
<dbReference type="InterPro" id="IPR042789">
    <property type="entry name" value="FRRS1L"/>
</dbReference>
<feature type="signal peptide" evidence="1">
    <location>
        <begin position="1"/>
        <end position="24"/>
    </location>
</feature>
<dbReference type="PROSITE" id="PS51257">
    <property type="entry name" value="PROKAR_LIPOPROTEIN"/>
    <property type="match status" value="1"/>
</dbReference>
<evidence type="ECO:0000313" key="3">
    <source>
        <dbReference type="Proteomes" id="UP000646548"/>
    </source>
</evidence>
<sequence length="1243" mass="128145">MEKYRPLLCILFVTLSLGCIRTSAQNTTEGLSTTPAATVLPVSNGIVTTSDKNLALNVTHGSMAAGTNLSVATGSTQNVGAAITQSMAPGTNQSVTMSATKSVAVGTTQNVAPGATQSVALGTSQSMTVSATKSVAADTSHTVTMAATQSLATGPTQTMAPRANHTITMAATQSLATGPTQTMAPGTNHTITMAATQSLETGPTQTMAPGTNHTVTMAATQSLGTGPTQTMAPGTNHTVTMAATQSLAPAPTQSAVLSSVQTVAAAVTQHILAGNNSTSQPSTTTALPVSPNITVETLPGNVSRNECRKTQLCAAEPSECDPSKDKSCFFLAAQRKTGQNFNFALSGQTDGYIAATVLTAANGKAVTYICANENKEVRFFSALLENDRLIFTNLSVNSVKGKVNGRTIQCTFLATVPDPLVSGTSRTRRATGITLSVSTGSYNATSSSVGTPTPVISTKVDNLTDINATLVNEISPNTTASPGENMTAFPVTTSSAAMVPLLQTDVSNTGCGSEKLCAAEPSSCNPAAGGTCSFLSAKQKNGQIFFFELSGLSDGYIGSVFSPTAAQGNNDSAYVCANSNGAVKFITAVLNENALTETLLNVTSGSVKGKVNGRKIQCVFEATLPDTTNRAAGYSVSILSGTFNLSSGALGTPEILLRTNVVNLTDPTANITNLSNTNDTNSAVVLHHQPLTKGMDKYRLLLSVLFVTLSWGCMRTIAQLTTNPTTTLPENTTELTTIAADETTTSTPTETTTNITAETTVNITAETTVNITAVTTTNITAETTTSTPTETTTSTPTETTTNITVETTANITAVTTTNITAETTTNITTVAANTTLPATTIPPVSPNETVIPLQDTVNNTACGDSQLCAAEPSKCDPSRDTSCFFLGAKLIDGNNFEFALSGQSDGYVAASVFSNANGKEVTYVCAKSNDKVKFFGTIKENETLTLAPLHVTSVKGKVNGTTIQCTFLATIPDPLDLITRARRATGVTISLSTGSFNTTSETLGTPTAVLRADVVDLAQPNTTVVNTITTTTSPITTLAPTVAVLETVVSNTSCGTEKLCAAKPTSCNPAAGGTCSFLSVKQKSGQIYSFEISGQSTGYIGSLLSIDATWGNGDSAYLCANNNGRVTFITALYDGTQLNRSPLNVTSGSVAGRVDGSTIQCTFESTLPDTNTRAADYAVAVINGTYDIRTGALGIPSILFNTSILNLTDVANSSPGVVPKQQSLLHVLVLSAGVLSLTILTGH</sequence>
<proteinExistence type="predicted"/>
<dbReference type="AlphaFoldDB" id="A0A834CLA5"/>
<protein>
    <submittedName>
        <fullName evidence="2">Ferric-chelate reductase 1</fullName>
    </submittedName>
</protein>
<evidence type="ECO:0000313" key="2">
    <source>
        <dbReference type="EMBL" id="KAF6730623.1"/>
    </source>
</evidence>
<dbReference type="GO" id="GO:1900449">
    <property type="term" value="P:regulation of glutamate receptor signaling pathway"/>
    <property type="evidence" value="ECO:0007669"/>
    <property type="project" value="InterPro"/>
</dbReference>
<dbReference type="EMBL" id="WKFB01000233">
    <property type="protein sequence ID" value="KAF6730623.1"/>
    <property type="molecule type" value="Genomic_DNA"/>
</dbReference>
<name>A0A834CLA5_ORYME</name>
<keyword evidence="1" id="KW-0732">Signal</keyword>
<gene>
    <name evidence="2" type="ORF">FQA47_024545</name>
</gene>
<feature type="chain" id="PRO_5032573097" evidence="1">
    <location>
        <begin position="25"/>
        <end position="1243"/>
    </location>
</feature>